<organism evidence="2 3">
    <name type="scientific">Pseudonocardia hydrocarbonoxydans</name>
    <dbReference type="NCBI Taxonomy" id="76726"/>
    <lineage>
        <taxon>Bacteria</taxon>
        <taxon>Bacillati</taxon>
        <taxon>Actinomycetota</taxon>
        <taxon>Actinomycetes</taxon>
        <taxon>Pseudonocardiales</taxon>
        <taxon>Pseudonocardiaceae</taxon>
        <taxon>Pseudonocardia</taxon>
    </lineage>
</organism>
<sequence>MQYTAVRPGELGPAEIGRWTGLRAAAGGLRNPFLSAEFAREVGAVRPGARVAVLEDGGRIVGFFAHERDGKVARPMGSGLADAEGLVLAPDADVDPREMLRRCGLVGWDFDCLTDGHLPAGAYRTRREVSPVIDLADGYDPYLARLRERSKKWLASTFRKQRKLEREVGPLRFVHSSEDPAVLRALMGWKSAQYAAMGEWDRFADPRIVSLAEGLVRSGAPECTGVLSALYAGDDLVAAHLGPASGSVLSWWFPGYDADFGRYSPGILLLFHLAEEAARRGVVSLDLGRGHHDYKDAMRTGELIVHAGSLDAASVGALPRRARRAVRAGLKPLVTAARNRSAAAAR</sequence>
<keyword evidence="3" id="KW-1185">Reference proteome</keyword>
<gene>
    <name evidence="2" type="ORF">PHY01_14320</name>
</gene>
<dbReference type="AlphaFoldDB" id="A0A4Y3WMQ1"/>
<dbReference type="SUPFAM" id="SSF55729">
    <property type="entry name" value="Acyl-CoA N-acyltransferases (Nat)"/>
    <property type="match status" value="1"/>
</dbReference>
<dbReference type="InterPro" id="IPR016181">
    <property type="entry name" value="Acyl_CoA_acyltransferase"/>
</dbReference>
<accession>A0A4Y3WMQ1</accession>
<dbReference type="Proteomes" id="UP000320338">
    <property type="component" value="Unassembled WGS sequence"/>
</dbReference>
<name>A0A4Y3WMQ1_9PSEU</name>
<dbReference type="OrthoDB" id="4700839at2"/>
<protein>
    <recommendedName>
        <fullName evidence="1">BioF2-like acetyltransferase domain-containing protein</fullName>
    </recommendedName>
</protein>
<evidence type="ECO:0000259" key="1">
    <source>
        <dbReference type="Pfam" id="PF13480"/>
    </source>
</evidence>
<dbReference type="InterPro" id="IPR038740">
    <property type="entry name" value="BioF2-like_GNAT_dom"/>
</dbReference>
<evidence type="ECO:0000313" key="3">
    <source>
        <dbReference type="Proteomes" id="UP000320338"/>
    </source>
</evidence>
<proteinExistence type="predicted"/>
<feature type="domain" description="BioF2-like acetyltransferase" evidence="1">
    <location>
        <begin position="159"/>
        <end position="295"/>
    </location>
</feature>
<dbReference type="RefSeq" id="WP_141277739.1">
    <property type="nucleotide sequence ID" value="NZ_BAAARZ010000048.1"/>
</dbReference>
<dbReference type="Pfam" id="PF13480">
    <property type="entry name" value="Acetyltransf_6"/>
    <property type="match status" value="1"/>
</dbReference>
<dbReference type="EMBL" id="BJNG01000014">
    <property type="protein sequence ID" value="GEC19149.1"/>
    <property type="molecule type" value="Genomic_DNA"/>
</dbReference>
<reference evidence="2 3" key="1">
    <citation type="submission" date="2019-06" db="EMBL/GenBank/DDBJ databases">
        <title>Whole genome shotgun sequence of Pseudonocardia hydrocarbonoxydans NBRC 14498.</title>
        <authorList>
            <person name="Hosoyama A."/>
            <person name="Uohara A."/>
            <person name="Ohji S."/>
            <person name="Ichikawa N."/>
        </authorList>
    </citation>
    <scope>NUCLEOTIDE SEQUENCE [LARGE SCALE GENOMIC DNA]</scope>
    <source>
        <strain evidence="2 3">NBRC 14498</strain>
    </source>
</reference>
<comment type="caution">
    <text evidence="2">The sequence shown here is derived from an EMBL/GenBank/DDBJ whole genome shotgun (WGS) entry which is preliminary data.</text>
</comment>
<evidence type="ECO:0000313" key="2">
    <source>
        <dbReference type="EMBL" id="GEC19149.1"/>
    </source>
</evidence>